<dbReference type="AlphaFoldDB" id="A0A811SI12"/>
<dbReference type="OrthoDB" id="759125at2759"/>
<evidence type="ECO:0000313" key="7">
    <source>
        <dbReference type="Proteomes" id="UP000604825"/>
    </source>
</evidence>
<evidence type="ECO:0000259" key="5">
    <source>
        <dbReference type="Pfam" id="PF01494"/>
    </source>
</evidence>
<gene>
    <name evidence="6" type="ORF">NCGR_LOCUS65131</name>
</gene>
<keyword evidence="2" id="KW-0503">Monooxygenase</keyword>
<feature type="region of interest" description="Disordered" evidence="4">
    <location>
        <begin position="101"/>
        <end position="131"/>
    </location>
</feature>
<dbReference type="SUPFAM" id="SSF51905">
    <property type="entry name" value="FAD/NAD(P)-binding domain"/>
    <property type="match status" value="1"/>
</dbReference>
<dbReference type="GO" id="GO:0071949">
    <property type="term" value="F:FAD binding"/>
    <property type="evidence" value="ECO:0007669"/>
    <property type="project" value="InterPro"/>
</dbReference>
<evidence type="ECO:0000313" key="6">
    <source>
        <dbReference type="EMBL" id="CAD6341033.1"/>
    </source>
</evidence>
<protein>
    <recommendedName>
        <fullName evidence="5">FAD-binding domain-containing protein</fullName>
    </recommendedName>
</protein>
<feature type="domain" description="FAD-binding" evidence="5">
    <location>
        <begin position="6"/>
        <end position="84"/>
    </location>
</feature>
<dbReference type="InterPro" id="IPR036188">
    <property type="entry name" value="FAD/NAD-bd_sf"/>
</dbReference>
<dbReference type="Proteomes" id="UP000604825">
    <property type="component" value="Unassembled WGS sequence"/>
</dbReference>
<dbReference type="PANTHER" id="PTHR45934">
    <property type="entry name" value="FAD/NAD(P)-BINDING OXIDOREDUCTASE FAMILY PROTEIN"/>
    <property type="match status" value="1"/>
</dbReference>
<evidence type="ECO:0000256" key="4">
    <source>
        <dbReference type="SAM" id="MobiDB-lite"/>
    </source>
</evidence>
<dbReference type="InterPro" id="IPR044560">
    <property type="entry name" value="MOase"/>
</dbReference>
<dbReference type="Pfam" id="PF01494">
    <property type="entry name" value="FAD_binding_3"/>
    <property type="match status" value="1"/>
</dbReference>
<dbReference type="GO" id="GO:0004497">
    <property type="term" value="F:monooxygenase activity"/>
    <property type="evidence" value="ECO:0007669"/>
    <property type="project" value="UniProtKB-KW"/>
</dbReference>
<sequence>MEESHDIVIVGGGICGLATALALHRKGIASLVLEKSETLRVDGGSIGVHVNGWRVLEQLGIAAELRETANLVTAFHDVWQEEEMSTLTPVRKELRWLKRKDDPFGLPHHSDPSVRSRRGPYHTGWQYHQGQ</sequence>
<evidence type="ECO:0000256" key="3">
    <source>
        <dbReference type="ARBA" id="ARBA00024018"/>
    </source>
</evidence>
<dbReference type="InterPro" id="IPR002938">
    <property type="entry name" value="FAD-bd"/>
</dbReference>
<organism evidence="6 7">
    <name type="scientific">Miscanthus lutarioriparius</name>
    <dbReference type="NCBI Taxonomy" id="422564"/>
    <lineage>
        <taxon>Eukaryota</taxon>
        <taxon>Viridiplantae</taxon>
        <taxon>Streptophyta</taxon>
        <taxon>Embryophyta</taxon>
        <taxon>Tracheophyta</taxon>
        <taxon>Spermatophyta</taxon>
        <taxon>Magnoliopsida</taxon>
        <taxon>Liliopsida</taxon>
        <taxon>Poales</taxon>
        <taxon>Poaceae</taxon>
        <taxon>PACMAD clade</taxon>
        <taxon>Panicoideae</taxon>
        <taxon>Andropogonodae</taxon>
        <taxon>Andropogoneae</taxon>
        <taxon>Saccharinae</taxon>
        <taxon>Miscanthus</taxon>
    </lineage>
</organism>
<name>A0A811SI12_9POAL</name>
<keyword evidence="1" id="KW-0560">Oxidoreductase</keyword>
<dbReference type="Gene3D" id="3.50.50.60">
    <property type="entry name" value="FAD/NAD(P)-binding domain"/>
    <property type="match status" value="1"/>
</dbReference>
<accession>A0A811SI12</accession>
<reference evidence="6" key="1">
    <citation type="submission" date="2020-10" db="EMBL/GenBank/DDBJ databases">
        <authorList>
            <person name="Han B."/>
            <person name="Lu T."/>
            <person name="Zhao Q."/>
            <person name="Huang X."/>
            <person name="Zhao Y."/>
        </authorList>
    </citation>
    <scope>NUCLEOTIDE SEQUENCE</scope>
</reference>
<feature type="compositionally biased region" description="Basic and acidic residues" evidence="4">
    <location>
        <begin position="101"/>
        <end position="114"/>
    </location>
</feature>
<dbReference type="EMBL" id="CAJGYO010000108">
    <property type="protein sequence ID" value="CAD6341033.1"/>
    <property type="molecule type" value="Genomic_DNA"/>
</dbReference>
<comment type="caution">
    <text evidence="6">The sequence shown here is derived from an EMBL/GenBank/DDBJ whole genome shotgun (WGS) entry which is preliminary data.</text>
</comment>
<feature type="non-terminal residue" evidence="6">
    <location>
        <position position="131"/>
    </location>
</feature>
<evidence type="ECO:0000256" key="1">
    <source>
        <dbReference type="ARBA" id="ARBA00023002"/>
    </source>
</evidence>
<evidence type="ECO:0000256" key="2">
    <source>
        <dbReference type="ARBA" id="ARBA00023033"/>
    </source>
</evidence>
<dbReference type="PANTHER" id="PTHR45934:SF26">
    <property type="entry name" value="FAD-BINDING DOMAIN-CONTAINING PROTEIN"/>
    <property type="match status" value="1"/>
</dbReference>
<proteinExistence type="inferred from homology"/>
<keyword evidence="7" id="KW-1185">Reference proteome</keyword>
<comment type="similarity">
    <text evidence="3">Belongs to the 3-hydroxybenzoate 6-hydroxylase family.</text>
</comment>